<evidence type="ECO:0000313" key="2">
    <source>
        <dbReference type="EMBL" id="MBE3000927.1"/>
    </source>
</evidence>
<keyword evidence="1" id="KW-0812">Transmembrane</keyword>
<gene>
    <name evidence="2" type="ORF">IDM40_19845</name>
</gene>
<evidence type="ECO:0008006" key="4">
    <source>
        <dbReference type="Google" id="ProtNLM"/>
    </source>
</evidence>
<proteinExistence type="predicted"/>
<comment type="caution">
    <text evidence="2">The sequence shown here is derived from an EMBL/GenBank/DDBJ whole genome shotgun (WGS) entry which is preliminary data.</text>
</comment>
<keyword evidence="3" id="KW-1185">Reference proteome</keyword>
<accession>A0ABR9PAQ7</accession>
<sequence length="142" mass="14727">MSDQTSPTLSVLGRLVDGVRETARASTVFGEPVSSGGTTVIPVARVGFFGSMGGGVSRAMMLGGDGAGGVGVTRARPSGFIVLNGEGAEFRAIRQPATRLALPLAAITAVAVTRIVAVSVREARRRKKLEVQRAEEEAVFED</sequence>
<evidence type="ECO:0000256" key="1">
    <source>
        <dbReference type="SAM" id="Phobius"/>
    </source>
</evidence>
<keyword evidence="1" id="KW-1133">Transmembrane helix</keyword>
<dbReference type="EMBL" id="JADBGI010000019">
    <property type="protein sequence ID" value="MBE3000927.1"/>
    <property type="molecule type" value="Genomic_DNA"/>
</dbReference>
<organism evidence="2 3">
    <name type="scientific">Nocardiopsis coralli</name>
    <dbReference type="NCBI Taxonomy" id="2772213"/>
    <lineage>
        <taxon>Bacteria</taxon>
        <taxon>Bacillati</taxon>
        <taxon>Actinomycetota</taxon>
        <taxon>Actinomycetes</taxon>
        <taxon>Streptosporangiales</taxon>
        <taxon>Nocardiopsidaceae</taxon>
        <taxon>Nocardiopsis</taxon>
    </lineage>
</organism>
<evidence type="ECO:0000313" key="3">
    <source>
        <dbReference type="Proteomes" id="UP000806528"/>
    </source>
</evidence>
<protein>
    <recommendedName>
        <fullName evidence="4">Sporulation protein YtfJ</fullName>
    </recommendedName>
</protein>
<reference evidence="2 3" key="1">
    <citation type="submission" date="2020-09" db="EMBL/GenBank/DDBJ databases">
        <title>Diversity and distribution of actinomycetes associated with coral in the coast of Hainan.</title>
        <authorList>
            <person name="Li F."/>
        </authorList>
    </citation>
    <scope>NUCLEOTIDE SEQUENCE [LARGE SCALE GENOMIC DNA]</scope>
    <source>
        <strain evidence="2 3">HNM0947</strain>
    </source>
</reference>
<name>A0ABR9PAQ7_9ACTN</name>
<dbReference type="Proteomes" id="UP000806528">
    <property type="component" value="Unassembled WGS sequence"/>
</dbReference>
<feature type="transmembrane region" description="Helical" evidence="1">
    <location>
        <begin position="100"/>
        <end position="120"/>
    </location>
</feature>
<keyword evidence="1" id="KW-0472">Membrane</keyword>
<dbReference type="RefSeq" id="WP_193123530.1">
    <property type="nucleotide sequence ID" value="NZ_JADBGI010000019.1"/>
</dbReference>